<gene>
    <name evidence="2" type="ORF">COF57_22855</name>
</gene>
<protein>
    <submittedName>
        <fullName evidence="2">Uncharacterized protein</fullName>
    </submittedName>
</protein>
<proteinExistence type="predicted"/>
<evidence type="ECO:0000313" key="3">
    <source>
        <dbReference type="Proteomes" id="UP000223364"/>
    </source>
</evidence>
<dbReference type="AlphaFoldDB" id="A0A2C4PZX9"/>
<comment type="caution">
    <text evidence="2">The sequence shown here is derived from an EMBL/GenBank/DDBJ whole genome shotgun (WGS) entry which is preliminary data.</text>
</comment>
<keyword evidence="1" id="KW-0175">Coiled coil</keyword>
<dbReference type="EMBL" id="NUSP01000024">
    <property type="protein sequence ID" value="PHD57712.1"/>
    <property type="molecule type" value="Genomic_DNA"/>
</dbReference>
<dbReference type="Proteomes" id="UP000223364">
    <property type="component" value="Unassembled WGS sequence"/>
</dbReference>
<sequence length="122" mass="14682">MKYGVYLGGEVMETHDDYFKACEEAQQLTRDTGVVHLVMPIEEVQEKKWDERRTKAYMRYVEESEKKIMKLESDYINAQESLRKIIERIESEKLSKRKLHDELYDHGGWMLYDGEWVEVDKQ</sequence>
<organism evidence="2 3">
    <name type="scientific">Bacillus wiedmannii</name>
    <dbReference type="NCBI Taxonomy" id="1890302"/>
    <lineage>
        <taxon>Bacteria</taxon>
        <taxon>Bacillati</taxon>
        <taxon>Bacillota</taxon>
        <taxon>Bacilli</taxon>
        <taxon>Bacillales</taxon>
        <taxon>Bacillaceae</taxon>
        <taxon>Bacillus</taxon>
        <taxon>Bacillus cereus group</taxon>
    </lineage>
</organism>
<evidence type="ECO:0000313" key="2">
    <source>
        <dbReference type="EMBL" id="PHD57712.1"/>
    </source>
</evidence>
<accession>A0A2C4PZX9</accession>
<reference evidence="2 3" key="1">
    <citation type="submission" date="2017-09" db="EMBL/GenBank/DDBJ databases">
        <title>Large-scale bioinformatics analysis of Bacillus genomes uncovers conserved roles of natural products in bacterial physiology.</title>
        <authorList>
            <consortium name="Agbiome Team Llc"/>
            <person name="Bleich R.M."/>
            <person name="Grubbs K.J."/>
            <person name="Santa Maria K.C."/>
            <person name="Allen S.E."/>
            <person name="Farag S."/>
            <person name="Shank E.A."/>
            <person name="Bowers A."/>
        </authorList>
    </citation>
    <scope>NUCLEOTIDE SEQUENCE [LARGE SCALE GENOMIC DNA]</scope>
    <source>
        <strain evidence="2 3">AFS044295</strain>
    </source>
</reference>
<dbReference type="RefSeq" id="WP_098815853.1">
    <property type="nucleotide sequence ID" value="NZ_NUSP01000024.1"/>
</dbReference>
<feature type="coiled-coil region" evidence="1">
    <location>
        <begin position="61"/>
        <end position="88"/>
    </location>
</feature>
<evidence type="ECO:0000256" key="1">
    <source>
        <dbReference type="SAM" id="Coils"/>
    </source>
</evidence>
<name>A0A2C4PZX9_9BACI</name>